<dbReference type="PANTHER" id="PTHR11652">
    <property type="entry name" value="30S RIBOSOMAL PROTEIN S12 FAMILY MEMBER"/>
    <property type="match status" value="1"/>
</dbReference>
<dbReference type="SUPFAM" id="SSF50249">
    <property type="entry name" value="Nucleic acid-binding proteins"/>
    <property type="match status" value="1"/>
</dbReference>
<keyword evidence="3" id="KW-0809">Transit peptide</keyword>
<comment type="similarity">
    <text evidence="2 9">Belongs to the universal ribosomal protein uS12 family.</text>
</comment>
<dbReference type="EMBL" id="KE163994">
    <property type="protein sequence ID" value="EPQ14592.1"/>
    <property type="molecule type" value="Genomic_DNA"/>
</dbReference>
<sequence length="110" mass="12160">MAILNQMHCLGLPKWPLPKLDPTKGQPQLKDVVLRTFICKPKKPNSANCKCCCVQLSTGCEAIFFISGEGHSLQEHHVVLVQGVCTQDLPGIKLKVVHGKYDCGHVQKKK</sequence>
<dbReference type="FunFam" id="2.40.50.140:FF:000115">
    <property type="entry name" value="28S ribosomal protein S12, mitochondrial"/>
    <property type="match status" value="1"/>
</dbReference>
<evidence type="ECO:0000256" key="9">
    <source>
        <dbReference type="RuleBase" id="RU003622"/>
    </source>
</evidence>
<comment type="subcellular location">
    <subcellularLocation>
        <location evidence="1">Mitochondrion</location>
    </subcellularLocation>
</comment>
<proteinExistence type="inferred from homology"/>
<evidence type="ECO:0000256" key="5">
    <source>
        <dbReference type="ARBA" id="ARBA00023128"/>
    </source>
</evidence>
<name>S7Q195_MYOBR</name>
<dbReference type="GO" id="GO:0006412">
    <property type="term" value="P:translation"/>
    <property type="evidence" value="ECO:0007669"/>
    <property type="project" value="InterPro"/>
</dbReference>
<dbReference type="Gene3D" id="2.40.50.140">
    <property type="entry name" value="Nucleic acid-binding proteins"/>
    <property type="match status" value="1"/>
</dbReference>
<keyword evidence="5" id="KW-0496">Mitochondrion</keyword>
<evidence type="ECO:0000256" key="7">
    <source>
        <dbReference type="ARBA" id="ARBA00035248"/>
    </source>
</evidence>
<dbReference type="PRINTS" id="PR01034">
    <property type="entry name" value="RIBOSOMALS12"/>
</dbReference>
<evidence type="ECO:0000256" key="3">
    <source>
        <dbReference type="ARBA" id="ARBA00022946"/>
    </source>
</evidence>
<dbReference type="GO" id="GO:0003735">
    <property type="term" value="F:structural constituent of ribosome"/>
    <property type="evidence" value="ECO:0007669"/>
    <property type="project" value="InterPro"/>
</dbReference>
<dbReference type="GO" id="GO:0005763">
    <property type="term" value="C:mitochondrial small ribosomal subunit"/>
    <property type="evidence" value="ECO:0007669"/>
    <property type="project" value="UniProtKB-ARBA"/>
</dbReference>
<organism evidence="10 11">
    <name type="scientific">Myotis brandtii</name>
    <name type="common">Brandt's bat</name>
    <dbReference type="NCBI Taxonomy" id="109478"/>
    <lineage>
        <taxon>Eukaryota</taxon>
        <taxon>Metazoa</taxon>
        <taxon>Chordata</taxon>
        <taxon>Craniata</taxon>
        <taxon>Vertebrata</taxon>
        <taxon>Euteleostomi</taxon>
        <taxon>Mammalia</taxon>
        <taxon>Eutheria</taxon>
        <taxon>Laurasiatheria</taxon>
        <taxon>Chiroptera</taxon>
        <taxon>Yangochiroptera</taxon>
        <taxon>Vespertilionidae</taxon>
        <taxon>Myotis</taxon>
    </lineage>
</organism>
<evidence type="ECO:0000256" key="6">
    <source>
        <dbReference type="ARBA" id="ARBA00023274"/>
    </source>
</evidence>
<dbReference type="PIRSF" id="PIRSF002133">
    <property type="entry name" value="Ribosomal_S12/S23"/>
    <property type="match status" value="1"/>
</dbReference>
<evidence type="ECO:0000313" key="11">
    <source>
        <dbReference type="Proteomes" id="UP000052978"/>
    </source>
</evidence>
<evidence type="ECO:0000256" key="4">
    <source>
        <dbReference type="ARBA" id="ARBA00022980"/>
    </source>
</evidence>
<gene>
    <name evidence="10" type="ORF">D623_10009815</name>
</gene>
<evidence type="ECO:0000313" key="10">
    <source>
        <dbReference type="EMBL" id="EPQ14592.1"/>
    </source>
</evidence>
<dbReference type="InterPro" id="IPR006032">
    <property type="entry name" value="Ribosomal_uS12"/>
</dbReference>
<dbReference type="AlphaFoldDB" id="S7Q195"/>
<dbReference type="Pfam" id="PF00164">
    <property type="entry name" value="Ribosom_S12_S23"/>
    <property type="match status" value="1"/>
</dbReference>
<reference evidence="10 11" key="1">
    <citation type="journal article" date="2013" name="Nat. Commun.">
        <title>Genome analysis reveals insights into physiology and longevity of the Brandt's bat Myotis brandtii.</title>
        <authorList>
            <person name="Seim I."/>
            <person name="Fang X."/>
            <person name="Xiong Z."/>
            <person name="Lobanov A.V."/>
            <person name="Huang Z."/>
            <person name="Ma S."/>
            <person name="Feng Y."/>
            <person name="Turanov A.A."/>
            <person name="Zhu Y."/>
            <person name="Lenz T.L."/>
            <person name="Gerashchenko M.V."/>
            <person name="Fan D."/>
            <person name="Hee Yim S."/>
            <person name="Yao X."/>
            <person name="Jordan D."/>
            <person name="Xiong Y."/>
            <person name="Ma Y."/>
            <person name="Lyapunov A.N."/>
            <person name="Chen G."/>
            <person name="Kulakova O.I."/>
            <person name="Sun Y."/>
            <person name="Lee S.G."/>
            <person name="Bronson R.T."/>
            <person name="Moskalev A.A."/>
            <person name="Sunyaev S.R."/>
            <person name="Zhang G."/>
            <person name="Krogh A."/>
            <person name="Wang J."/>
            <person name="Gladyshev V.N."/>
        </authorList>
    </citation>
    <scope>NUCLEOTIDE SEQUENCE [LARGE SCALE GENOMIC DNA]</scope>
</reference>
<dbReference type="Proteomes" id="UP000052978">
    <property type="component" value="Unassembled WGS sequence"/>
</dbReference>
<keyword evidence="4 9" id="KW-0689">Ribosomal protein</keyword>
<accession>S7Q195</accession>
<dbReference type="InterPro" id="IPR005679">
    <property type="entry name" value="Ribosomal_uS12_bac"/>
</dbReference>
<dbReference type="eggNOG" id="KOG1750">
    <property type="taxonomic scope" value="Eukaryota"/>
</dbReference>
<evidence type="ECO:0000256" key="1">
    <source>
        <dbReference type="ARBA" id="ARBA00004173"/>
    </source>
</evidence>
<protein>
    <recommendedName>
        <fullName evidence="7">Small ribosomal subunit protein uS12m</fullName>
    </recommendedName>
    <alternativeName>
        <fullName evidence="8">28S ribosomal protein S12, mitochondrial</fullName>
    </alternativeName>
</protein>
<keyword evidence="6 9" id="KW-0687">Ribonucleoprotein</keyword>
<dbReference type="InterPro" id="IPR012340">
    <property type="entry name" value="NA-bd_OB-fold"/>
</dbReference>
<evidence type="ECO:0000256" key="2">
    <source>
        <dbReference type="ARBA" id="ARBA00005657"/>
    </source>
</evidence>
<keyword evidence="11" id="KW-1185">Reference proteome</keyword>
<evidence type="ECO:0000256" key="8">
    <source>
        <dbReference type="ARBA" id="ARBA00083933"/>
    </source>
</evidence>